<keyword evidence="2" id="KW-1185">Reference proteome</keyword>
<evidence type="ECO:0000313" key="1">
    <source>
        <dbReference type="EMBL" id="CDW83685.1"/>
    </source>
</evidence>
<accession>A0A078AMR4</accession>
<dbReference type="EMBL" id="CCKQ01012082">
    <property type="protein sequence ID" value="CDW83685.1"/>
    <property type="molecule type" value="Genomic_DNA"/>
</dbReference>
<organism evidence="1 2">
    <name type="scientific">Stylonychia lemnae</name>
    <name type="common">Ciliate</name>
    <dbReference type="NCBI Taxonomy" id="5949"/>
    <lineage>
        <taxon>Eukaryota</taxon>
        <taxon>Sar</taxon>
        <taxon>Alveolata</taxon>
        <taxon>Ciliophora</taxon>
        <taxon>Intramacronucleata</taxon>
        <taxon>Spirotrichea</taxon>
        <taxon>Stichotrichia</taxon>
        <taxon>Sporadotrichida</taxon>
        <taxon>Oxytrichidae</taxon>
        <taxon>Stylonychinae</taxon>
        <taxon>Stylonychia</taxon>
    </lineage>
</organism>
<gene>
    <name evidence="1" type="primary">Contig9221.g9866</name>
    <name evidence="1" type="ORF">STYLEM_12733</name>
</gene>
<dbReference type="AlphaFoldDB" id="A0A078AMR4"/>
<evidence type="ECO:0000313" key="2">
    <source>
        <dbReference type="Proteomes" id="UP000039865"/>
    </source>
</evidence>
<dbReference type="Proteomes" id="UP000039865">
    <property type="component" value="Unassembled WGS sequence"/>
</dbReference>
<sequence length="755" mass="88946">MYHSLSSTFMPQSLFFLIVNSESVELPQGLTQEQQKEELLNIQMKIWLTPQTERKISLQRAAINQAEYFCQKIPDCVNLICQYLKELLIFSISDKIEVNSHPFLSHFAHTILLSRLPIYSRIYAALACIQIVYPHLKTQGLKEQMQLIQEAVFAAANSLIEYPMPLIKLIFLIVSNTLKEEIFIDTNKYRYGPIIKLIFSQQLLKECPNVSEVITMLLDYFEKNTLKYMMQLIIDNSMQVVENAKDCTSIFQLVNLNKRWRQMVQDEPNLRQQVNLNYFPVVQASTLKFLQIVENNFKVQQQLKEQQRKLGQKKGSTAQAVLDVSQNPENQLNNLTKTVDKALLSLLRACCFNLQPQIDNQQFIEIEKKLMPLFRQMVDDLLQPYQIQLLKVAEAIVVVKKQLTPTTSFALKNLHFIFEQSFSIKRIKSLIIFLAFGQDFYKMNSQILVQASLMCIKLLSTPELIQIYTQKDVLDIFIMIQVMHINHYNVELQFNIAQLLDTLMDLKGIMDKECRVQRVLAILSLSHNYIQQMFDYFGSKDKRSQLVDFIMSDFSAINNQSLTNYEIKIFVCGISNLFLRYREQYHLNLDEELFPVVIRSVNMLFWQKYIHDKKVYFDLKQPLNPDLINVNQKNQIPSRNAGLKDDDDECLSEFFLSEYRDICSESLDDMEERKEAEKYYKDTNIIYKDYDEYIYFKKYLVNSFFNDKDTLKSFLLQKNKRISRMVEMVLRCKRVRITRDGGREFIRFIFNFSTN</sequence>
<proteinExistence type="predicted"/>
<dbReference type="InterPro" id="IPR016024">
    <property type="entry name" value="ARM-type_fold"/>
</dbReference>
<reference evidence="1 2" key="1">
    <citation type="submission" date="2014-06" db="EMBL/GenBank/DDBJ databases">
        <authorList>
            <person name="Swart Estienne"/>
        </authorList>
    </citation>
    <scope>NUCLEOTIDE SEQUENCE [LARGE SCALE GENOMIC DNA]</scope>
    <source>
        <strain evidence="1 2">130c</strain>
    </source>
</reference>
<name>A0A078AMR4_STYLE</name>
<dbReference type="SUPFAM" id="SSF48371">
    <property type="entry name" value="ARM repeat"/>
    <property type="match status" value="1"/>
</dbReference>
<dbReference type="InParanoid" id="A0A078AMR4"/>
<protein>
    <submittedName>
        <fullName evidence="1">Uncharacterized protein</fullName>
    </submittedName>
</protein>